<evidence type="ECO:0000256" key="5">
    <source>
        <dbReference type="ARBA" id="ARBA00022847"/>
    </source>
</evidence>
<evidence type="ECO:0000256" key="7">
    <source>
        <dbReference type="ARBA" id="ARBA00023053"/>
    </source>
</evidence>
<evidence type="ECO:0000259" key="14">
    <source>
        <dbReference type="PROSITE" id="PS50850"/>
    </source>
</evidence>
<dbReference type="FunFam" id="1.20.1250.20:FF:000003">
    <property type="entry name" value="Solute carrier family 17 member 3"/>
    <property type="match status" value="1"/>
</dbReference>
<evidence type="ECO:0000313" key="15">
    <source>
        <dbReference type="Proteomes" id="UP001652626"/>
    </source>
</evidence>
<feature type="transmembrane region" description="Helical" evidence="13">
    <location>
        <begin position="292"/>
        <end position="317"/>
    </location>
</feature>
<dbReference type="InterPro" id="IPR036259">
    <property type="entry name" value="MFS_trans_sf"/>
</dbReference>
<evidence type="ECO:0000256" key="1">
    <source>
        <dbReference type="ARBA" id="ARBA00004141"/>
    </source>
</evidence>
<dbReference type="PANTHER" id="PTHR11662:SF280">
    <property type="entry name" value="FI21844P1-RELATED"/>
    <property type="match status" value="1"/>
</dbReference>
<feature type="domain" description="Major facilitator superfamily (MFS) profile" evidence="14">
    <location>
        <begin position="23"/>
        <end position="447"/>
    </location>
</feature>
<dbReference type="GeneID" id="113397981"/>
<comment type="similarity">
    <text evidence="2">Belongs to the major facilitator superfamily. Sodium/anion cotransporter family.</text>
</comment>
<organism evidence="15 16">
    <name type="scientific">Vanessa tameamea</name>
    <name type="common">Kamehameha butterfly</name>
    <dbReference type="NCBI Taxonomy" id="334116"/>
    <lineage>
        <taxon>Eukaryota</taxon>
        <taxon>Metazoa</taxon>
        <taxon>Ecdysozoa</taxon>
        <taxon>Arthropoda</taxon>
        <taxon>Hexapoda</taxon>
        <taxon>Insecta</taxon>
        <taxon>Pterygota</taxon>
        <taxon>Neoptera</taxon>
        <taxon>Endopterygota</taxon>
        <taxon>Lepidoptera</taxon>
        <taxon>Glossata</taxon>
        <taxon>Ditrysia</taxon>
        <taxon>Papilionoidea</taxon>
        <taxon>Nymphalidae</taxon>
        <taxon>Nymphalinae</taxon>
        <taxon>Vanessa</taxon>
    </lineage>
</organism>
<evidence type="ECO:0000256" key="11">
    <source>
        <dbReference type="ARBA" id="ARBA00068450"/>
    </source>
</evidence>
<dbReference type="SUPFAM" id="SSF103473">
    <property type="entry name" value="MFS general substrate transporter"/>
    <property type="match status" value="1"/>
</dbReference>
<dbReference type="PROSITE" id="PS50850">
    <property type="entry name" value="MFS"/>
    <property type="match status" value="1"/>
</dbReference>
<keyword evidence="4 13" id="KW-0812">Transmembrane</keyword>
<feature type="transmembrane region" description="Helical" evidence="13">
    <location>
        <begin position="68"/>
        <end position="88"/>
    </location>
</feature>
<keyword evidence="9" id="KW-0739">Sodium transport</keyword>
<feature type="transmembrane region" description="Helical" evidence="13">
    <location>
        <begin position="95"/>
        <end position="114"/>
    </location>
</feature>
<keyword evidence="6 13" id="KW-1133">Transmembrane helix</keyword>
<dbReference type="AlphaFoldDB" id="A0A8B8I5G7"/>
<comment type="subcellular location">
    <subcellularLocation>
        <location evidence="1">Membrane</location>
        <topology evidence="1">Multi-pass membrane protein</topology>
    </subcellularLocation>
</comment>
<feature type="transmembrane region" description="Helical" evidence="13">
    <location>
        <begin position="185"/>
        <end position="207"/>
    </location>
</feature>
<evidence type="ECO:0000256" key="3">
    <source>
        <dbReference type="ARBA" id="ARBA00022448"/>
    </source>
</evidence>
<dbReference type="RefSeq" id="XP_026492304.1">
    <property type="nucleotide sequence ID" value="XM_026636519.2"/>
</dbReference>
<dbReference type="InterPro" id="IPR020846">
    <property type="entry name" value="MFS_dom"/>
</dbReference>
<evidence type="ECO:0000256" key="2">
    <source>
        <dbReference type="ARBA" id="ARBA00008586"/>
    </source>
</evidence>
<protein>
    <recommendedName>
        <fullName evidence="11">Putative inorganic phosphate cotransporter</fullName>
    </recommendedName>
</protein>
<feature type="transmembrane region" description="Helical" evidence="13">
    <location>
        <begin position="159"/>
        <end position="179"/>
    </location>
</feature>
<gene>
    <name evidence="16" type="primary">LOC113397981</name>
</gene>
<feature type="transmembrane region" description="Helical" evidence="13">
    <location>
        <begin position="388"/>
        <end position="412"/>
    </location>
</feature>
<dbReference type="GO" id="GO:0015293">
    <property type="term" value="F:symporter activity"/>
    <property type="evidence" value="ECO:0007669"/>
    <property type="project" value="UniProtKB-KW"/>
</dbReference>
<keyword evidence="7" id="KW-0915">Sodium</keyword>
<evidence type="ECO:0000256" key="6">
    <source>
        <dbReference type="ARBA" id="ARBA00022989"/>
    </source>
</evidence>
<accession>A0A8B8I5G7</accession>
<dbReference type="InterPro" id="IPR050382">
    <property type="entry name" value="MFS_Na/Anion_cotransporter"/>
</dbReference>
<dbReference type="OrthoDB" id="2985014at2759"/>
<dbReference type="Proteomes" id="UP001652626">
    <property type="component" value="Chromosome 13"/>
</dbReference>
<keyword evidence="3" id="KW-0813">Transport</keyword>
<dbReference type="GO" id="GO:0016020">
    <property type="term" value="C:membrane"/>
    <property type="evidence" value="ECO:0007669"/>
    <property type="project" value="UniProtKB-SubCell"/>
</dbReference>
<dbReference type="Pfam" id="PF07690">
    <property type="entry name" value="MFS_1"/>
    <property type="match status" value="1"/>
</dbReference>
<evidence type="ECO:0000256" key="10">
    <source>
        <dbReference type="ARBA" id="ARBA00054632"/>
    </source>
</evidence>
<keyword evidence="9" id="KW-0406">Ion transport</keyword>
<keyword evidence="15" id="KW-1185">Reference proteome</keyword>
<keyword evidence="5" id="KW-0769">Symport</keyword>
<reference evidence="16" key="1">
    <citation type="submission" date="2025-08" db="UniProtKB">
        <authorList>
            <consortium name="RefSeq"/>
        </authorList>
    </citation>
    <scope>IDENTIFICATION</scope>
    <source>
        <tissue evidence="16">Whole body</tissue>
    </source>
</reference>
<keyword evidence="8 13" id="KW-0472">Membrane</keyword>
<dbReference type="InterPro" id="IPR011701">
    <property type="entry name" value="MFS"/>
</dbReference>
<dbReference type="CDD" id="cd17318">
    <property type="entry name" value="MFS_SLC17"/>
    <property type="match status" value="1"/>
</dbReference>
<feature type="transmembrane region" description="Helical" evidence="13">
    <location>
        <begin position="355"/>
        <end position="376"/>
    </location>
</feature>
<feature type="transmembrane region" description="Helical" evidence="13">
    <location>
        <begin position="424"/>
        <end position="444"/>
    </location>
</feature>
<proteinExistence type="inferred from homology"/>
<evidence type="ECO:0000256" key="8">
    <source>
        <dbReference type="ARBA" id="ARBA00023136"/>
    </source>
</evidence>
<dbReference type="GO" id="GO:0006820">
    <property type="term" value="P:monoatomic anion transport"/>
    <property type="evidence" value="ECO:0007669"/>
    <property type="project" value="TreeGrafter"/>
</dbReference>
<dbReference type="GO" id="GO:0006814">
    <property type="term" value="P:sodium ion transport"/>
    <property type="evidence" value="ECO:0007669"/>
    <property type="project" value="UniProtKB-KW"/>
</dbReference>
<dbReference type="PANTHER" id="PTHR11662">
    <property type="entry name" value="SOLUTE CARRIER FAMILY 17"/>
    <property type="match status" value="1"/>
</dbReference>
<evidence type="ECO:0000256" key="9">
    <source>
        <dbReference type="ARBA" id="ARBA00023201"/>
    </source>
</evidence>
<evidence type="ECO:0000256" key="12">
    <source>
        <dbReference type="SAM" id="MobiDB-lite"/>
    </source>
</evidence>
<comment type="function">
    <text evidence="10">May be an inorganic phosphate cotransporter.</text>
</comment>
<name>A0A8B8I5G7_VANTA</name>
<evidence type="ECO:0000256" key="13">
    <source>
        <dbReference type="SAM" id="Phobius"/>
    </source>
</evidence>
<feature type="transmembrane region" description="Helical" evidence="13">
    <location>
        <begin position="22"/>
        <end position="48"/>
    </location>
</feature>
<evidence type="ECO:0000256" key="4">
    <source>
        <dbReference type="ARBA" id="ARBA00022692"/>
    </source>
</evidence>
<dbReference type="Gene3D" id="1.20.1250.20">
    <property type="entry name" value="MFS general substrate transporter like domains"/>
    <property type="match status" value="2"/>
</dbReference>
<feature type="transmembrane region" description="Helical" evidence="13">
    <location>
        <begin position="120"/>
        <end position="138"/>
    </location>
</feature>
<sequence length="480" mass="53117">MGVIEQEISAPKPERIIGMRHIVVFLLFLATTISYATRVSMSVTILGMTKPNQYGFPVFDWSQSIRDMILSSFFWGYIMLQIPAGMLTGRFGGRLLIFVSMAATGLLNLIVPFTADVGDWKAVIGCRIAMGLFQGLLYPSLHGLLGQWAPITERSRMGTIVYSGAILGTIIEMTIAGVLSESQWGWPSVFYVAGVTCLGWSILWFIFGASNPGESRWITKEEMKYVQCNTGPTDAHEQKKMPVPWKGIWTSLPFWSILLAHSGQSLGFWTLLTEMPSYMDKVLGVDIKSSGYLSALPYVAMYILSFIFSWTADFLVNRNLATLATTRKIFNTIAFWGPAISLLGLSYIPTGNIPLAVALLCVTVGLNGAHYVGFLISHIDLSPNFASTLMGITNGCGNIFSIMAPLSVSAVVQDETNAADWRKVFFISVAFYFLSNLFFILFMSGKVQDWNEPKPKATLEDGFKSDKKSNKKETTGEHKF</sequence>
<feature type="transmembrane region" description="Helical" evidence="13">
    <location>
        <begin position="329"/>
        <end position="349"/>
    </location>
</feature>
<dbReference type="OMA" id="VIVTDKH"/>
<dbReference type="FunFam" id="1.20.1250.20:FF:000144">
    <property type="entry name" value="Picot, isoform B"/>
    <property type="match status" value="1"/>
</dbReference>
<evidence type="ECO:0000313" key="16">
    <source>
        <dbReference type="RefSeq" id="XP_026492304.1"/>
    </source>
</evidence>
<feature type="region of interest" description="Disordered" evidence="12">
    <location>
        <begin position="456"/>
        <end position="480"/>
    </location>
</feature>